<organism evidence="1 2">
    <name type="scientific">Fulvimarina endophytica</name>
    <dbReference type="NCBI Taxonomy" id="2293836"/>
    <lineage>
        <taxon>Bacteria</taxon>
        <taxon>Pseudomonadati</taxon>
        <taxon>Pseudomonadota</taxon>
        <taxon>Alphaproteobacteria</taxon>
        <taxon>Hyphomicrobiales</taxon>
        <taxon>Aurantimonadaceae</taxon>
        <taxon>Fulvimarina</taxon>
    </lineage>
</organism>
<evidence type="ECO:0000313" key="2">
    <source>
        <dbReference type="Proteomes" id="UP000264310"/>
    </source>
</evidence>
<dbReference type="Pfam" id="PF13747">
    <property type="entry name" value="DUF4164"/>
    <property type="match status" value="1"/>
</dbReference>
<comment type="caution">
    <text evidence="1">The sequence shown here is derived from an EMBL/GenBank/DDBJ whole genome shotgun (WGS) entry which is preliminary data.</text>
</comment>
<dbReference type="Proteomes" id="UP000264310">
    <property type="component" value="Unassembled WGS sequence"/>
</dbReference>
<accession>A0A371X0T8</accession>
<dbReference type="InterPro" id="IPR025310">
    <property type="entry name" value="DUF4164"/>
</dbReference>
<reference evidence="1 2" key="1">
    <citation type="submission" date="2018-08" db="EMBL/GenBank/DDBJ databases">
        <title>Fulvimarina sp. 85, whole genome shotgun sequence.</title>
        <authorList>
            <person name="Tuo L."/>
        </authorList>
    </citation>
    <scope>NUCLEOTIDE SEQUENCE [LARGE SCALE GENOMIC DNA]</scope>
    <source>
        <strain evidence="1 2">85</strain>
    </source>
</reference>
<proteinExistence type="predicted"/>
<dbReference type="OrthoDB" id="8001694at2"/>
<dbReference type="AlphaFoldDB" id="A0A371X0T8"/>
<name>A0A371X0T8_9HYPH</name>
<gene>
    <name evidence="1" type="ORF">DYI37_12735</name>
</gene>
<protein>
    <submittedName>
        <fullName evidence="1">DUF4164 family protein</fullName>
    </submittedName>
</protein>
<dbReference type="EMBL" id="QURL01000005">
    <property type="protein sequence ID" value="RFC62826.1"/>
    <property type="molecule type" value="Genomic_DNA"/>
</dbReference>
<keyword evidence="2" id="KW-1185">Reference proteome</keyword>
<evidence type="ECO:0000313" key="1">
    <source>
        <dbReference type="EMBL" id="RFC62826.1"/>
    </source>
</evidence>
<dbReference type="RefSeq" id="WP_116683642.1">
    <property type="nucleotide sequence ID" value="NZ_QURL01000005.1"/>
</dbReference>
<sequence length="95" mass="10578">MATQDEFEASLARLSAAKETLSTAIDARLSREAILVDTEVVLQRMTADRGRLAKELDLALARSERLEKANREVSHRLVDAMERVRNIVSPPSSET</sequence>